<feature type="signal peptide" evidence="5">
    <location>
        <begin position="1"/>
        <end position="34"/>
    </location>
</feature>
<keyword evidence="4" id="KW-0472">Membrane</keyword>
<dbReference type="OrthoDB" id="6846267at2759"/>
<dbReference type="InterPro" id="IPR029058">
    <property type="entry name" value="AB_hydrolase_fold"/>
</dbReference>
<name>E2C2J5_HARSA</name>
<dbReference type="STRING" id="610380.E2C2J5"/>
<dbReference type="EMBL" id="GL452135">
    <property type="protein sequence ID" value="EFN77851.1"/>
    <property type="molecule type" value="Genomic_DNA"/>
</dbReference>
<organism evidence="8">
    <name type="scientific">Harpegnathos saltator</name>
    <name type="common">Jerdon's jumping ant</name>
    <dbReference type="NCBI Taxonomy" id="610380"/>
    <lineage>
        <taxon>Eukaryota</taxon>
        <taxon>Metazoa</taxon>
        <taxon>Ecdysozoa</taxon>
        <taxon>Arthropoda</taxon>
        <taxon>Hexapoda</taxon>
        <taxon>Insecta</taxon>
        <taxon>Pterygota</taxon>
        <taxon>Neoptera</taxon>
        <taxon>Endopterygota</taxon>
        <taxon>Hymenoptera</taxon>
        <taxon>Apocrita</taxon>
        <taxon>Aculeata</taxon>
        <taxon>Formicoidea</taxon>
        <taxon>Formicidae</taxon>
        <taxon>Ponerinae</taxon>
        <taxon>Ponerini</taxon>
        <taxon>Harpegnathos</taxon>
    </lineage>
</organism>
<dbReference type="KEGG" id="hst:105189230"/>
<dbReference type="PROSITE" id="PS00941">
    <property type="entry name" value="CARBOXYLESTERASE_B_2"/>
    <property type="match status" value="1"/>
</dbReference>
<dbReference type="Gene3D" id="3.40.50.1820">
    <property type="entry name" value="alpha/beta hydrolase"/>
    <property type="match status" value="1"/>
</dbReference>
<dbReference type="PROSITE" id="PS01173">
    <property type="entry name" value="LIPASE_GDXG_HIS"/>
    <property type="match status" value="1"/>
</dbReference>
<sequence>MNNERSHKSAGERAGRIALRCVLALAFVLAVVDGLPSAHGPIINTKWGSIHGKWSWSINGRPIANFLGIPYALPPLGDLRFKSPQPWNLTWTTIHDGTVDGDMCSQLNGDEVIGSEDCLYLNVFMPVVLGDRPAKLPVMVFVHGGSFAIGSNNSTLYAPDYLLDHDVILVTLNYRLGVLGFFSTSNRVAPGNYGLKDMVVALQWVQENIHSFEGDPKSVTVMGSSAGAAATHLLAFSGKTAGLFHRYILHSGSALNFWSVHSQPTNRRISRELARLVGCLPTDSGDETASNGTIFTPRSDEERSRCESMHDASANEEQDERMMKCMRTVNISEMLNMTKQLFVWRSEPTCFITPTLEDESEDAIVTIHPLKVVRNGLFRDIPAIILFVKDEGLVKSTDFLMQTDVQDQFIENFEQYLLLSTELQEVISNGSAFADAIMDFYFDGNLTRSNLKRNITEMIGDGGIIWSLLRAVQYQSEMGNASIYFSFFDYQGTFSFTFNSGSSAPFGVCHCDELNYLFPVLNNMFKGYMLHNTENDYRMIDVMTEMWANFAKEGVPRAWVIPEWPDYRDHHQFMRFGIDASPDIVVEADFLPARMEFWEKLMANVSTECDAEHDDNPPENIAIAFACSLLPELVIVPILILVTLVRWRDLLMRIILARA</sequence>
<keyword evidence="4" id="KW-0812">Transmembrane</keyword>
<feature type="compositionally biased region" description="Basic and acidic residues" evidence="3">
    <location>
        <begin position="298"/>
        <end position="310"/>
    </location>
</feature>
<keyword evidence="5" id="KW-0732">Signal</keyword>
<evidence type="ECO:0000256" key="5">
    <source>
        <dbReference type="SAM" id="SignalP"/>
    </source>
</evidence>
<dbReference type="GO" id="GO:0016787">
    <property type="term" value="F:hydrolase activity"/>
    <property type="evidence" value="ECO:0007669"/>
    <property type="project" value="InterPro"/>
</dbReference>
<evidence type="ECO:0000256" key="3">
    <source>
        <dbReference type="SAM" id="MobiDB-lite"/>
    </source>
</evidence>
<dbReference type="InterPro" id="IPR019819">
    <property type="entry name" value="Carboxylesterase_B_CS"/>
</dbReference>
<evidence type="ECO:0000313" key="7">
    <source>
        <dbReference type="EMBL" id="EFN77851.1"/>
    </source>
</evidence>
<dbReference type="AlphaFoldDB" id="E2C2J5"/>
<gene>
    <name evidence="7" type="ORF">EAI_11759</name>
</gene>
<proteinExistence type="inferred from homology"/>
<evidence type="ECO:0000256" key="4">
    <source>
        <dbReference type="SAM" id="Phobius"/>
    </source>
</evidence>
<dbReference type="SUPFAM" id="SSF53474">
    <property type="entry name" value="alpha/beta-Hydrolases"/>
    <property type="match status" value="1"/>
</dbReference>
<dbReference type="InterPro" id="IPR002018">
    <property type="entry name" value="CarbesteraseB"/>
</dbReference>
<dbReference type="Proteomes" id="UP000008237">
    <property type="component" value="Unassembled WGS sequence"/>
</dbReference>
<evidence type="ECO:0000256" key="2">
    <source>
        <dbReference type="ARBA" id="ARBA00023180"/>
    </source>
</evidence>
<evidence type="ECO:0000259" key="6">
    <source>
        <dbReference type="Pfam" id="PF00135"/>
    </source>
</evidence>
<keyword evidence="2" id="KW-0325">Glycoprotein</keyword>
<accession>E2C2J5</accession>
<dbReference type="PANTHER" id="PTHR11559">
    <property type="entry name" value="CARBOXYLESTERASE"/>
    <property type="match status" value="1"/>
</dbReference>
<comment type="similarity">
    <text evidence="1">Belongs to the 'GDXG' lipolytic enzyme family.</text>
</comment>
<protein>
    <submittedName>
        <fullName evidence="7">Esterase FE4</fullName>
    </submittedName>
</protein>
<dbReference type="Pfam" id="PF00135">
    <property type="entry name" value="COesterase"/>
    <property type="match status" value="1"/>
</dbReference>
<feature type="domain" description="Carboxylesterase type B" evidence="6">
    <location>
        <begin position="41"/>
        <end position="581"/>
    </location>
</feature>
<feature type="chain" id="PRO_5003158406" evidence="5">
    <location>
        <begin position="35"/>
        <end position="659"/>
    </location>
</feature>
<feature type="region of interest" description="Disordered" evidence="3">
    <location>
        <begin position="288"/>
        <end position="319"/>
    </location>
</feature>
<evidence type="ECO:0000313" key="8">
    <source>
        <dbReference type="Proteomes" id="UP000008237"/>
    </source>
</evidence>
<dbReference type="ESTHER" id="9hyme-e2c2j5">
    <property type="family name" value="Carb_B_Arthropoda"/>
</dbReference>
<feature type="transmembrane region" description="Helical" evidence="4">
    <location>
        <begin position="621"/>
        <end position="645"/>
    </location>
</feature>
<reference evidence="7 8" key="1">
    <citation type="journal article" date="2010" name="Science">
        <title>Genomic comparison of the ants Camponotus floridanus and Harpegnathos saltator.</title>
        <authorList>
            <person name="Bonasio R."/>
            <person name="Zhang G."/>
            <person name="Ye C."/>
            <person name="Mutti N.S."/>
            <person name="Fang X."/>
            <person name="Qin N."/>
            <person name="Donahue G."/>
            <person name="Yang P."/>
            <person name="Li Q."/>
            <person name="Li C."/>
            <person name="Zhang P."/>
            <person name="Huang Z."/>
            <person name="Berger S.L."/>
            <person name="Reinberg D."/>
            <person name="Wang J."/>
            <person name="Liebig J."/>
        </authorList>
    </citation>
    <scope>NUCLEOTIDE SEQUENCE [LARGE SCALE GENOMIC DNA]</scope>
    <source>
        <strain evidence="7 8">R22 G/1</strain>
    </source>
</reference>
<keyword evidence="8" id="KW-1185">Reference proteome</keyword>
<evidence type="ECO:0000256" key="1">
    <source>
        <dbReference type="ARBA" id="ARBA00010515"/>
    </source>
</evidence>
<dbReference type="InterPro" id="IPR050309">
    <property type="entry name" value="Type-B_Carboxylest/Lipase"/>
</dbReference>
<dbReference type="OMA" id="KMALEWI"/>
<keyword evidence="4" id="KW-1133">Transmembrane helix</keyword>
<dbReference type="InParanoid" id="E2C2J5"/>
<dbReference type="InterPro" id="IPR002168">
    <property type="entry name" value="Lipase_GDXG_HIS_AS"/>
</dbReference>